<keyword evidence="3" id="KW-1185">Reference proteome</keyword>
<evidence type="ECO:0000259" key="1">
    <source>
        <dbReference type="Pfam" id="PF03184"/>
    </source>
</evidence>
<reference evidence="2" key="1">
    <citation type="submission" date="2019-08" db="EMBL/GenBank/DDBJ databases">
        <title>The genome of the North American firefly Photinus pyralis.</title>
        <authorList>
            <consortium name="Photinus pyralis genome working group"/>
            <person name="Fallon T.R."/>
            <person name="Sander Lower S.E."/>
            <person name="Weng J.-K."/>
        </authorList>
    </citation>
    <scope>NUCLEOTIDE SEQUENCE</scope>
    <source>
        <strain evidence="2">TRF0915ILg1</strain>
        <tissue evidence="2">Whole body</tissue>
    </source>
</reference>
<evidence type="ECO:0000313" key="2">
    <source>
        <dbReference type="EMBL" id="KAF2889571.1"/>
    </source>
</evidence>
<accession>A0A8K0CQZ4</accession>
<proteinExistence type="predicted"/>
<dbReference type="GO" id="GO:0003676">
    <property type="term" value="F:nucleic acid binding"/>
    <property type="evidence" value="ECO:0007669"/>
    <property type="project" value="InterPro"/>
</dbReference>
<protein>
    <recommendedName>
        <fullName evidence="1">DDE-1 domain-containing protein</fullName>
    </recommendedName>
</protein>
<dbReference type="AlphaFoldDB" id="A0A8K0CQZ4"/>
<dbReference type="Proteomes" id="UP000801492">
    <property type="component" value="Unassembled WGS sequence"/>
</dbReference>
<sequence>MDLFTAWFNHFISYVYPSETNPVLLILDGQNTHTRNLNVILKAEKNYVTILSLPPHSSHKVQPLDKTVMEALKTFYNEEIRVFLRTNQRAVSLFDVGKLFGQAYVKVQSAERAIKGFATTGLYATSRSIFSNEDFLETAHQDENVAPATYSQPTILHQSLR</sequence>
<gene>
    <name evidence="2" type="ORF">ILUMI_16602</name>
</gene>
<organism evidence="2 3">
    <name type="scientific">Ignelater luminosus</name>
    <name type="common">Cucubano</name>
    <name type="synonym">Pyrophorus luminosus</name>
    <dbReference type="NCBI Taxonomy" id="2038154"/>
    <lineage>
        <taxon>Eukaryota</taxon>
        <taxon>Metazoa</taxon>
        <taxon>Ecdysozoa</taxon>
        <taxon>Arthropoda</taxon>
        <taxon>Hexapoda</taxon>
        <taxon>Insecta</taxon>
        <taxon>Pterygota</taxon>
        <taxon>Neoptera</taxon>
        <taxon>Endopterygota</taxon>
        <taxon>Coleoptera</taxon>
        <taxon>Polyphaga</taxon>
        <taxon>Elateriformia</taxon>
        <taxon>Elateroidea</taxon>
        <taxon>Elateridae</taxon>
        <taxon>Agrypninae</taxon>
        <taxon>Pyrophorini</taxon>
        <taxon>Ignelater</taxon>
    </lineage>
</organism>
<dbReference type="InterPro" id="IPR004875">
    <property type="entry name" value="DDE_SF_endonuclease_dom"/>
</dbReference>
<dbReference type="EMBL" id="VTPC01065324">
    <property type="protein sequence ID" value="KAF2889571.1"/>
    <property type="molecule type" value="Genomic_DNA"/>
</dbReference>
<comment type="caution">
    <text evidence="2">The sequence shown here is derived from an EMBL/GenBank/DDBJ whole genome shotgun (WGS) entry which is preliminary data.</text>
</comment>
<dbReference type="Pfam" id="PF03184">
    <property type="entry name" value="DDE_1"/>
    <property type="match status" value="1"/>
</dbReference>
<name>A0A8K0CQZ4_IGNLU</name>
<evidence type="ECO:0000313" key="3">
    <source>
        <dbReference type="Proteomes" id="UP000801492"/>
    </source>
</evidence>
<feature type="domain" description="DDE-1" evidence="1">
    <location>
        <begin position="2"/>
        <end position="80"/>
    </location>
</feature>
<dbReference type="OrthoDB" id="8191755at2759"/>